<evidence type="ECO:0000313" key="12">
    <source>
        <dbReference type="Proteomes" id="UP001242480"/>
    </source>
</evidence>
<comment type="function">
    <text evidence="10">Forms passive diffusion pores that allow small molecular weight hydrophilic materials across the outer membrane.</text>
</comment>
<keyword evidence="6 10" id="KW-0406">Ion transport</keyword>
<name>A0ABU0J930_9HYPH</name>
<comment type="similarity">
    <text evidence="1 10">Belongs to the alphaproteobacteria porin family.</text>
</comment>
<keyword evidence="12" id="KW-1185">Reference proteome</keyword>
<keyword evidence="7 10" id="KW-0626">Porin</keyword>
<evidence type="ECO:0000256" key="2">
    <source>
        <dbReference type="ARBA" id="ARBA00022448"/>
    </source>
</evidence>
<protein>
    <recommendedName>
        <fullName evidence="10">Porin</fullName>
    </recommendedName>
</protein>
<comment type="domain">
    <text evidence="10">Consists of 16-stranded beta-barrel sheets, with large surface-exposed loops, that form a transmembrane pore at the center of each barrel. The pore is partially ocluded by a peptide loop that folds into the pore lumen.</text>
</comment>
<dbReference type="Pfam" id="PF02530">
    <property type="entry name" value="Porin_2"/>
    <property type="match status" value="1"/>
</dbReference>
<evidence type="ECO:0000256" key="6">
    <source>
        <dbReference type="ARBA" id="ARBA00023065"/>
    </source>
</evidence>
<keyword evidence="9 10" id="KW-0998">Cell outer membrane</keyword>
<dbReference type="SUPFAM" id="SSF56935">
    <property type="entry name" value="Porins"/>
    <property type="match status" value="1"/>
</dbReference>
<evidence type="ECO:0000256" key="5">
    <source>
        <dbReference type="ARBA" id="ARBA00022729"/>
    </source>
</evidence>
<organism evidence="11 12">
    <name type="scientific">Labrys wisconsinensis</name>
    <dbReference type="NCBI Taxonomy" id="425677"/>
    <lineage>
        <taxon>Bacteria</taxon>
        <taxon>Pseudomonadati</taxon>
        <taxon>Pseudomonadota</taxon>
        <taxon>Alphaproteobacteria</taxon>
        <taxon>Hyphomicrobiales</taxon>
        <taxon>Xanthobacteraceae</taxon>
        <taxon>Labrys</taxon>
    </lineage>
</organism>
<keyword evidence="2 10" id="KW-0813">Transport</keyword>
<keyword evidence="4 10" id="KW-0812">Transmembrane</keyword>
<evidence type="ECO:0000256" key="9">
    <source>
        <dbReference type="ARBA" id="ARBA00023237"/>
    </source>
</evidence>
<comment type="subcellular location">
    <subcellularLocation>
        <location evidence="10">Cell outer membrane</location>
        <topology evidence="10">Multi-pass membrane protein</topology>
    </subcellularLocation>
</comment>
<evidence type="ECO:0000256" key="10">
    <source>
        <dbReference type="RuleBase" id="RU364005"/>
    </source>
</evidence>
<comment type="caution">
    <text evidence="11">The sequence shown here is derived from an EMBL/GenBank/DDBJ whole genome shotgun (WGS) entry which is preliminary data.</text>
</comment>
<proteinExistence type="inferred from homology"/>
<dbReference type="RefSeq" id="WP_307275038.1">
    <property type="nucleotide sequence ID" value="NZ_JAUSVX010000007.1"/>
</dbReference>
<reference evidence="11 12" key="1">
    <citation type="submission" date="2023-07" db="EMBL/GenBank/DDBJ databases">
        <title>Genomic Encyclopedia of Type Strains, Phase IV (KMG-IV): sequencing the most valuable type-strain genomes for metagenomic binning, comparative biology and taxonomic classification.</title>
        <authorList>
            <person name="Goeker M."/>
        </authorList>
    </citation>
    <scope>NUCLEOTIDE SEQUENCE [LARGE SCALE GENOMIC DNA]</scope>
    <source>
        <strain evidence="11 12">DSM 19619</strain>
    </source>
</reference>
<dbReference type="Proteomes" id="UP001242480">
    <property type="component" value="Unassembled WGS sequence"/>
</dbReference>
<keyword evidence="8 10" id="KW-0472">Membrane</keyword>
<evidence type="ECO:0000256" key="1">
    <source>
        <dbReference type="ARBA" id="ARBA00009521"/>
    </source>
</evidence>
<feature type="chain" id="PRO_5044956666" description="Porin" evidence="10">
    <location>
        <begin position="23"/>
        <end position="432"/>
    </location>
</feature>
<keyword evidence="3 10" id="KW-1134">Transmembrane beta strand</keyword>
<evidence type="ECO:0000313" key="11">
    <source>
        <dbReference type="EMBL" id="MDQ0470785.1"/>
    </source>
</evidence>
<dbReference type="EMBL" id="JAUSVX010000007">
    <property type="protein sequence ID" value="MDQ0470785.1"/>
    <property type="molecule type" value="Genomic_DNA"/>
</dbReference>
<evidence type="ECO:0000256" key="4">
    <source>
        <dbReference type="ARBA" id="ARBA00022692"/>
    </source>
</evidence>
<feature type="signal peptide" evidence="10">
    <location>
        <begin position="1"/>
        <end position="22"/>
    </location>
</feature>
<keyword evidence="5 10" id="KW-0732">Signal</keyword>
<evidence type="ECO:0000256" key="3">
    <source>
        <dbReference type="ARBA" id="ARBA00022452"/>
    </source>
</evidence>
<evidence type="ECO:0000256" key="7">
    <source>
        <dbReference type="ARBA" id="ARBA00023114"/>
    </source>
</evidence>
<evidence type="ECO:0000256" key="8">
    <source>
        <dbReference type="ARBA" id="ARBA00023136"/>
    </source>
</evidence>
<dbReference type="InterPro" id="IPR003684">
    <property type="entry name" value="Porin_alphabac"/>
</dbReference>
<accession>A0ABU0J930</accession>
<gene>
    <name evidence="11" type="ORF">QO011_003804</name>
</gene>
<sequence>MTMKSLLLGAAAGLTTVGVAQAADLPMTKAEPVEYVKVCSEFGEGYFYIPGTDTCLRLQGEIRAKYRFYQPKDTAAGSKRDANATDFSTEARVMWDARTQTEWGLLRSFFQIDATANNGSNNFVVDKAFIQLGGFTAGYAHTFFGIYDNDYGDTIYAGYFTSQSTVNLLAYTATFGGGFSATLSLEDNIEHRSSLWNSTFTAIKDDDGITTGVAFGGAGTYGGSRVPDIVGQLRIDQGWGEAAVFAAGHQINYPAGVAGASDWGWAAGAGVGVKLPFLAGAHVALEGVYADGAANYLGLSDPEAAYFAGFGKEKGKGWSITGEIGVDVSPALNITVFGSYVDYNAGDPLKNTIFADLTPGVDDFTAYVAGINATYTIVKGLTVSGEVWYQKKDYKNFGSGTFPTNFNNGALGGSVDGDTSSWNGGVRIRRVF</sequence>